<accession>A0ABQ2CU37</accession>
<name>A0ABQ2CU37_9DEIO</name>
<sequence>MKPYLLPVLLITGCLLTGCQTIAPKTPEAVLADKTSQLVIQHKLPSLSITLFNEKAILQQSAKGVRKYGSPEEVTLQDVHHLGSITKSMTATLIATYVESHKLSFQSKLKELLPDTEMREEYQNITIDQLLSHRSGIVDDLEPQPGWWDASIPLATRKADFIKDLLQTPLKHAPGTAFEYSNPGYALLAAILEKVGKKPFETLIETQLFNPLHMKGCSMGYTWDVSSVSQPWPHVLQAGVPVPVPPVYPTQENNLVVAGNTEVIDGADNVRCPMSDLVLYGQAHMNGENGKNGFLKASTFQELHKDHYGDQYGYGWVVNKTDSGELVLGHDGSNTLNYASLILIPAFELGTVGVSNIGGDEAQKAIYAGMTQAFQLGPSGHQQLKPAEVQQGFRQRGSGLH</sequence>
<reference evidence="3" key="1">
    <citation type="journal article" date="2019" name="Int. J. Syst. Evol. Microbiol.">
        <title>The Global Catalogue of Microorganisms (GCM) 10K type strain sequencing project: providing services to taxonomists for standard genome sequencing and annotation.</title>
        <authorList>
            <consortium name="The Broad Institute Genomics Platform"/>
            <consortium name="The Broad Institute Genome Sequencing Center for Infectious Disease"/>
            <person name="Wu L."/>
            <person name="Ma J."/>
        </authorList>
    </citation>
    <scope>NUCLEOTIDE SEQUENCE [LARGE SCALE GENOMIC DNA]</scope>
    <source>
        <strain evidence="3">JCM 14370</strain>
    </source>
</reference>
<dbReference type="RefSeq" id="WP_188998510.1">
    <property type="nucleotide sequence ID" value="NZ_BMOD01000001.1"/>
</dbReference>
<dbReference type="PANTHER" id="PTHR46825">
    <property type="entry name" value="D-ALANYL-D-ALANINE-CARBOXYPEPTIDASE/ENDOPEPTIDASE AMPH"/>
    <property type="match status" value="1"/>
</dbReference>
<proteinExistence type="predicted"/>
<dbReference type="InterPro" id="IPR001466">
    <property type="entry name" value="Beta-lactam-related"/>
</dbReference>
<dbReference type="Gene3D" id="3.40.710.10">
    <property type="entry name" value="DD-peptidase/beta-lactamase superfamily"/>
    <property type="match status" value="1"/>
</dbReference>
<gene>
    <name evidence="2" type="ORF">GCM10008938_02180</name>
</gene>
<dbReference type="SUPFAM" id="SSF56601">
    <property type="entry name" value="beta-lactamase/transpeptidase-like"/>
    <property type="match status" value="1"/>
</dbReference>
<dbReference type="Pfam" id="PF00144">
    <property type="entry name" value="Beta-lactamase"/>
    <property type="match status" value="1"/>
</dbReference>
<comment type="caution">
    <text evidence="2">The sequence shown here is derived from an EMBL/GenBank/DDBJ whole genome shotgun (WGS) entry which is preliminary data.</text>
</comment>
<protein>
    <recommendedName>
        <fullName evidence="1">Beta-lactamase-related domain-containing protein</fullName>
    </recommendedName>
</protein>
<organism evidence="2 3">
    <name type="scientific">Deinococcus roseus</name>
    <dbReference type="NCBI Taxonomy" id="392414"/>
    <lineage>
        <taxon>Bacteria</taxon>
        <taxon>Thermotogati</taxon>
        <taxon>Deinococcota</taxon>
        <taxon>Deinococci</taxon>
        <taxon>Deinococcales</taxon>
        <taxon>Deinococcaceae</taxon>
        <taxon>Deinococcus</taxon>
    </lineage>
</organism>
<dbReference type="InterPro" id="IPR012338">
    <property type="entry name" value="Beta-lactam/transpept-like"/>
</dbReference>
<dbReference type="PANTHER" id="PTHR46825:SF9">
    <property type="entry name" value="BETA-LACTAMASE-RELATED DOMAIN-CONTAINING PROTEIN"/>
    <property type="match status" value="1"/>
</dbReference>
<evidence type="ECO:0000259" key="1">
    <source>
        <dbReference type="Pfam" id="PF00144"/>
    </source>
</evidence>
<evidence type="ECO:0000313" key="3">
    <source>
        <dbReference type="Proteomes" id="UP000632222"/>
    </source>
</evidence>
<dbReference type="Proteomes" id="UP000632222">
    <property type="component" value="Unassembled WGS sequence"/>
</dbReference>
<evidence type="ECO:0000313" key="2">
    <source>
        <dbReference type="EMBL" id="GGJ19644.1"/>
    </source>
</evidence>
<dbReference type="EMBL" id="BMOD01000001">
    <property type="protein sequence ID" value="GGJ19644.1"/>
    <property type="molecule type" value="Genomic_DNA"/>
</dbReference>
<dbReference type="PROSITE" id="PS51257">
    <property type="entry name" value="PROKAR_LIPOPROTEIN"/>
    <property type="match status" value="1"/>
</dbReference>
<keyword evidence="3" id="KW-1185">Reference proteome</keyword>
<feature type="domain" description="Beta-lactamase-related" evidence="1">
    <location>
        <begin position="33"/>
        <end position="363"/>
    </location>
</feature>
<dbReference type="InterPro" id="IPR050491">
    <property type="entry name" value="AmpC-like"/>
</dbReference>